<dbReference type="InterPro" id="IPR007271">
    <property type="entry name" value="Nuc_sug_transpt"/>
</dbReference>
<dbReference type="GO" id="GO:0016020">
    <property type="term" value="C:membrane"/>
    <property type="evidence" value="ECO:0007669"/>
    <property type="project" value="UniProtKB-SubCell"/>
</dbReference>
<dbReference type="Pfam" id="PF04142">
    <property type="entry name" value="Nuc_sug_transp"/>
    <property type="match status" value="1"/>
</dbReference>
<keyword evidence="5 7" id="KW-1133">Transmembrane helix</keyword>
<evidence type="ECO:0000313" key="8">
    <source>
        <dbReference type="EMBL" id="KAL3076259.1"/>
    </source>
</evidence>
<dbReference type="InterPro" id="IPR037185">
    <property type="entry name" value="EmrE-like"/>
</dbReference>
<evidence type="ECO:0000256" key="7">
    <source>
        <dbReference type="SAM" id="Phobius"/>
    </source>
</evidence>
<proteinExistence type="inferred from homology"/>
<evidence type="ECO:0000256" key="6">
    <source>
        <dbReference type="ARBA" id="ARBA00023136"/>
    </source>
</evidence>
<evidence type="ECO:0000256" key="2">
    <source>
        <dbReference type="ARBA" id="ARBA00009976"/>
    </source>
</evidence>
<dbReference type="NCBIfam" id="TIGR00803">
    <property type="entry name" value="nst"/>
    <property type="match status" value="1"/>
</dbReference>
<dbReference type="PANTHER" id="PTHR10231">
    <property type="entry name" value="NUCLEOTIDE-SUGAR TRANSMEMBRANE TRANSPORTER"/>
    <property type="match status" value="1"/>
</dbReference>
<feature type="transmembrane region" description="Helical" evidence="7">
    <location>
        <begin position="645"/>
        <end position="666"/>
    </location>
</feature>
<feature type="transmembrane region" description="Helical" evidence="7">
    <location>
        <begin position="381"/>
        <end position="401"/>
    </location>
</feature>
<evidence type="ECO:0000313" key="9">
    <source>
        <dbReference type="Proteomes" id="UP001620645"/>
    </source>
</evidence>
<evidence type="ECO:0000256" key="5">
    <source>
        <dbReference type="ARBA" id="ARBA00022989"/>
    </source>
</evidence>
<name>A0ABD2I742_HETSC</name>
<feature type="transmembrane region" description="Helical" evidence="7">
    <location>
        <begin position="614"/>
        <end position="639"/>
    </location>
</feature>
<organism evidence="8 9">
    <name type="scientific">Heterodera schachtii</name>
    <name type="common">Sugarbeet cyst nematode worm</name>
    <name type="synonym">Tylenchus schachtii</name>
    <dbReference type="NCBI Taxonomy" id="97005"/>
    <lineage>
        <taxon>Eukaryota</taxon>
        <taxon>Metazoa</taxon>
        <taxon>Ecdysozoa</taxon>
        <taxon>Nematoda</taxon>
        <taxon>Chromadorea</taxon>
        <taxon>Rhabditida</taxon>
        <taxon>Tylenchina</taxon>
        <taxon>Tylenchomorpha</taxon>
        <taxon>Tylenchoidea</taxon>
        <taxon>Heteroderidae</taxon>
        <taxon>Heteroderinae</taxon>
        <taxon>Heterodera</taxon>
    </lineage>
</organism>
<dbReference type="Proteomes" id="UP001620645">
    <property type="component" value="Unassembled WGS sequence"/>
</dbReference>
<evidence type="ECO:0000256" key="1">
    <source>
        <dbReference type="ARBA" id="ARBA00004141"/>
    </source>
</evidence>
<sequence>MHIYKDPYAPPLAPKVPVDPPPWFPSWKEYKGRTEWWASLGYKDPDLKRGLTTGFYPFFEERDIRYVDSKVPDGTSMVGPQGKDSRYHQSKMVKWGIPGKFEDFQKQIRENCSQYKQIAEKWDLSDEHPGIAVNPSLDSIFRQKHRPIGTVFPIFPKILAWPRFWDKPMNEGCFEKGLALAKYSLPITWIAYAGALRGYDPPATNVGRFVAVEFVIQSFRGWLFSSRMVLPAFYSFTFGLTSCTSATLRDEDDSWNWIAASAICGLAHATIRNNIPQGFALAALGSLLGVSFQAIRVSHNGFGLVHNRMTQGFLPFTGPLDWKHIPTDAVDVTLFFEMGKGVEMDNESLLAEDRPTRSFEDGLTISCGDKPIGHRVEMRDYFFKCYVLMLTVVVWTGYTLLVAYTRQKSPKELYSSSTVVFFAECLKLLITLFFIFRECDFSTEKCKKLLDREYFSKPMELLKMSVPSIAYAIQNNLDFVSLSNLDASVYQVMTQLKIPSTAIFMMLFLGRRFSTKRWIAIFLLCAGVASVELDNLESERQNDAGGNRMLGILAVFATCLTAGFAGVYFEKMLKDGTGTPFWIRNLQMYSCGIFSAFIGCFVKDYIHIKKNGLFHGYNFLVLAIILFLSLGGIYISLIMKHLDNLYKSFASSISIVAVTLLSLLIFDNTSAGTFFLFGASTVCLSLVLYNSADQ</sequence>
<keyword evidence="6 7" id="KW-0472">Membrane</keyword>
<dbReference type="EMBL" id="JBICCN010000338">
    <property type="protein sequence ID" value="KAL3076259.1"/>
    <property type="molecule type" value="Genomic_DNA"/>
</dbReference>
<comment type="similarity">
    <text evidence="2">Belongs to the nucleotide-sugar transporter family. SLC35A subfamily.</text>
</comment>
<evidence type="ECO:0000256" key="4">
    <source>
        <dbReference type="ARBA" id="ARBA00022692"/>
    </source>
</evidence>
<feature type="transmembrane region" description="Helical" evidence="7">
    <location>
        <begin position="413"/>
        <end position="436"/>
    </location>
</feature>
<gene>
    <name evidence="8" type="ORF">niasHS_013530</name>
</gene>
<evidence type="ECO:0008006" key="10">
    <source>
        <dbReference type="Google" id="ProtNLM"/>
    </source>
</evidence>
<accession>A0ABD2I742</accession>
<protein>
    <recommendedName>
        <fullName evidence="10">UDP-galactose transporter</fullName>
    </recommendedName>
</protein>
<keyword evidence="3" id="KW-0762">Sugar transport</keyword>
<keyword evidence="3" id="KW-0813">Transport</keyword>
<evidence type="ECO:0000256" key="3">
    <source>
        <dbReference type="ARBA" id="ARBA00022597"/>
    </source>
</evidence>
<dbReference type="AlphaFoldDB" id="A0ABD2I742"/>
<keyword evidence="9" id="KW-1185">Reference proteome</keyword>
<reference evidence="8 9" key="1">
    <citation type="submission" date="2024-10" db="EMBL/GenBank/DDBJ databases">
        <authorList>
            <person name="Kim D."/>
        </authorList>
    </citation>
    <scope>NUCLEOTIDE SEQUENCE [LARGE SCALE GENOMIC DNA]</scope>
    <source>
        <strain evidence="8">Taebaek</strain>
    </source>
</reference>
<keyword evidence="4 7" id="KW-0812">Transmembrane</keyword>
<feature type="transmembrane region" description="Helical" evidence="7">
    <location>
        <begin position="581"/>
        <end position="602"/>
    </location>
</feature>
<comment type="subcellular location">
    <subcellularLocation>
        <location evidence="1">Membrane</location>
        <topology evidence="1">Multi-pass membrane protein</topology>
    </subcellularLocation>
</comment>
<dbReference type="SUPFAM" id="SSF103481">
    <property type="entry name" value="Multidrug resistance efflux transporter EmrE"/>
    <property type="match status" value="1"/>
</dbReference>
<feature type="transmembrane region" description="Helical" evidence="7">
    <location>
        <begin position="673"/>
        <end position="692"/>
    </location>
</feature>
<feature type="transmembrane region" description="Helical" evidence="7">
    <location>
        <begin position="550"/>
        <end position="569"/>
    </location>
</feature>
<comment type="caution">
    <text evidence="8">The sequence shown here is derived from an EMBL/GenBank/DDBJ whole genome shotgun (WGS) entry which is preliminary data.</text>
</comment>
<dbReference type="Gene3D" id="1.10.3730.20">
    <property type="match status" value="1"/>
</dbReference>